<evidence type="ECO:0000313" key="2">
    <source>
        <dbReference type="WBParaSite" id="PS1159_v2.g19016.t1"/>
    </source>
</evidence>
<sequence>MKNSNISVSTTTTSPKIHESESASTTESHWMEDGVLVRAKGLNWVITGLFVVGDMAGGGLVALPTSMVRFGVIAGSHCGKPYPEMGFRAFGNCMRIIVSICIDVTQFGIAVVFLLLASKNIHDFLKATWNIEIHFCLLILAVALAFRKNTLKTKNILKPSVSF</sequence>
<protein>
    <submittedName>
        <fullName evidence="2">Amino acid transporter transmembrane domain-containing protein</fullName>
    </submittedName>
</protein>
<evidence type="ECO:0000313" key="1">
    <source>
        <dbReference type="Proteomes" id="UP000887580"/>
    </source>
</evidence>
<accession>A0AC35FNS6</accession>
<proteinExistence type="predicted"/>
<dbReference type="Proteomes" id="UP000887580">
    <property type="component" value="Unplaced"/>
</dbReference>
<reference evidence="2" key="1">
    <citation type="submission" date="2022-11" db="UniProtKB">
        <authorList>
            <consortium name="WormBaseParasite"/>
        </authorList>
    </citation>
    <scope>IDENTIFICATION</scope>
</reference>
<organism evidence="1 2">
    <name type="scientific">Panagrolaimus sp. PS1159</name>
    <dbReference type="NCBI Taxonomy" id="55785"/>
    <lineage>
        <taxon>Eukaryota</taxon>
        <taxon>Metazoa</taxon>
        <taxon>Ecdysozoa</taxon>
        <taxon>Nematoda</taxon>
        <taxon>Chromadorea</taxon>
        <taxon>Rhabditida</taxon>
        <taxon>Tylenchina</taxon>
        <taxon>Panagrolaimomorpha</taxon>
        <taxon>Panagrolaimoidea</taxon>
        <taxon>Panagrolaimidae</taxon>
        <taxon>Panagrolaimus</taxon>
    </lineage>
</organism>
<name>A0AC35FNS6_9BILA</name>
<dbReference type="WBParaSite" id="PS1159_v2.g19016.t1">
    <property type="protein sequence ID" value="PS1159_v2.g19016.t1"/>
    <property type="gene ID" value="PS1159_v2.g19016"/>
</dbReference>